<evidence type="ECO:0000259" key="1">
    <source>
        <dbReference type="Pfam" id="PF26308"/>
    </source>
</evidence>
<dbReference type="InterPro" id="IPR058684">
    <property type="entry name" value="YopA_M"/>
</dbReference>
<organism evidence="2 3">
    <name type="scientific">Pricia mediterranea</name>
    <dbReference type="NCBI Taxonomy" id="3076079"/>
    <lineage>
        <taxon>Bacteria</taxon>
        <taxon>Pseudomonadati</taxon>
        <taxon>Bacteroidota</taxon>
        <taxon>Flavobacteriia</taxon>
        <taxon>Flavobacteriales</taxon>
        <taxon>Flavobacteriaceae</taxon>
        <taxon>Pricia</taxon>
    </lineage>
</organism>
<feature type="domain" description="YopA central" evidence="1">
    <location>
        <begin position="122"/>
        <end position="257"/>
    </location>
</feature>
<sequence>MLTQKEFENIPIALEESTAMSVPNEPIEIFEGAFNFKLDETDRLHAANGRLEIVWQPTIRIKLFCEYESSESIGFHDLFLAEYIFLKMDSEIFYKCFITKSSSNKRLIQGELMETPFFGNIDANIDHVLFDVPNLRKFHGDIVKRELDGGLSSTSSRLVLTNKKFITILEMRHSFDSLSETLRNEGGYLFLHNGLIKKKRNNQLMTHEDLKNQIQCLDFFLSFFNGRAVCAMFLKGKVGHQKVWEDYQYLNTENYRSSFSWAPTNIKSKHLQSLWSSFCKIWNYREDSSFLTFAVKWYNEANMNEVSTDTRLIMAQTTLELIYNWWLIEKNQLITINDANNLAAENKIRLVLAQIGISYEIPVEFTGLILQKKKQVFKDGPNSIVYIRNSLVHSNTNKIKGVTNLPPETRGEAVILANWYIELALLKILDYNGKYQKRMGGVELVPWVNT</sequence>
<dbReference type="Pfam" id="PF26308">
    <property type="entry name" value="YopA_M"/>
    <property type="match status" value="1"/>
</dbReference>
<gene>
    <name evidence="2" type="ORF">RQM65_04860</name>
</gene>
<name>A0ABU3L412_9FLAO</name>
<accession>A0ABU3L412</accession>
<dbReference type="RefSeq" id="WP_314013124.1">
    <property type="nucleotide sequence ID" value="NZ_JAVTTP010000001.1"/>
</dbReference>
<reference evidence="2 3" key="1">
    <citation type="submission" date="2023-09" db="EMBL/GenBank/DDBJ databases">
        <title>Novel taxa isolated from Blanes Bay.</title>
        <authorList>
            <person name="Rey-Velasco X."/>
            <person name="Lucena T."/>
        </authorList>
    </citation>
    <scope>NUCLEOTIDE SEQUENCE [LARGE SCALE GENOMIC DNA]</scope>
    <source>
        <strain evidence="2 3">S334</strain>
    </source>
</reference>
<evidence type="ECO:0000313" key="2">
    <source>
        <dbReference type="EMBL" id="MDT7827993.1"/>
    </source>
</evidence>
<dbReference type="EMBL" id="JAVTTP010000001">
    <property type="protein sequence ID" value="MDT7827993.1"/>
    <property type="molecule type" value="Genomic_DNA"/>
</dbReference>
<evidence type="ECO:0000313" key="3">
    <source>
        <dbReference type="Proteomes" id="UP001250656"/>
    </source>
</evidence>
<protein>
    <recommendedName>
        <fullName evidence="1">YopA central domain-containing protein</fullName>
    </recommendedName>
</protein>
<comment type="caution">
    <text evidence="2">The sequence shown here is derived from an EMBL/GenBank/DDBJ whole genome shotgun (WGS) entry which is preliminary data.</text>
</comment>
<proteinExistence type="predicted"/>
<keyword evidence="3" id="KW-1185">Reference proteome</keyword>
<dbReference type="Proteomes" id="UP001250656">
    <property type="component" value="Unassembled WGS sequence"/>
</dbReference>